<evidence type="ECO:0000313" key="10">
    <source>
        <dbReference type="EMBL" id="OBZ71970.1"/>
    </source>
</evidence>
<comment type="catalytic activity">
    <reaction evidence="6">
        <text>Successive hydrolysis of beta-D-glucose units from the non-reducing ends of (1-&gt;3)-beta-D-glucans, releasing alpha-glucose.</text>
        <dbReference type="EC" id="3.2.1.58"/>
    </reaction>
</comment>
<protein>
    <recommendedName>
        <fullName evidence="7">glucan 1,3-beta-glucosidase</fullName>
        <ecNumber evidence="7">3.2.1.58</ecNumber>
    </recommendedName>
</protein>
<dbReference type="EC" id="3.2.1.58" evidence="7"/>
<dbReference type="PANTHER" id="PTHR31297:SF34">
    <property type="entry name" value="GLUCAN 1,3-BETA-GLUCOSIDASE 2"/>
    <property type="match status" value="1"/>
</dbReference>
<dbReference type="InterPro" id="IPR017853">
    <property type="entry name" value="GH"/>
</dbReference>
<dbReference type="GO" id="GO:0004338">
    <property type="term" value="F:glucan exo-1,3-beta-glucosidase activity"/>
    <property type="evidence" value="ECO:0007669"/>
    <property type="project" value="UniProtKB-EC"/>
</dbReference>
<keyword evidence="4" id="KW-0326">Glycosidase</keyword>
<feature type="region of interest" description="Disordered" evidence="8">
    <location>
        <begin position="35"/>
        <end position="77"/>
    </location>
</feature>
<feature type="compositionally biased region" description="Basic and acidic residues" evidence="8">
    <location>
        <begin position="50"/>
        <end position="65"/>
    </location>
</feature>
<evidence type="ECO:0000256" key="1">
    <source>
        <dbReference type="ARBA" id="ARBA00005641"/>
    </source>
</evidence>
<organism evidence="10 11">
    <name type="scientific">Grifola frondosa</name>
    <name type="common">Maitake</name>
    <name type="synonym">Polyporus frondosus</name>
    <dbReference type="NCBI Taxonomy" id="5627"/>
    <lineage>
        <taxon>Eukaryota</taxon>
        <taxon>Fungi</taxon>
        <taxon>Dikarya</taxon>
        <taxon>Basidiomycota</taxon>
        <taxon>Agaricomycotina</taxon>
        <taxon>Agaricomycetes</taxon>
        <taxon>Polyporales</taxon>
        <taxon>Grifolaceae</taxon>
        <taxon>Grifola</taxon>
    </lineage>
</organism>
<dbReference type="STRING" id="5627.A0A1C7M4X1"/>
<feature type="compositionally biased region" description="Polar residues" evidence="8">
    <location>
        <begin position="37"/>
        <end position="49"/>
    </location>
</feature>
<dbReference type="AlphaFoldDB" id="A0A1C7M4X1"/>
<keyword evidence="2" id="KW-0378">Hydrolase</keyword>
<evidence type="ECO:0000256" key="2">
    <source>
        <dbReference type="ARBA" id="ARBA00022801"/>
    </source>
</evidence>
<dbReference type="GO" id="GO:0009986">
    <property type="term" value="C:cell surface"/>
    <property type="evidence" value="ECO:0007669"/>
    <property type="project" value="TreeGrafter"/>
</dbReference>
<dbReference type="GO" id="GO:0009251">
    <property type="term" value="P:glucan catabolic process"/>
    <property type="evidence" value="ECO:0007669"/>
    <property type="project" value="TreeGrafter"/>
</dbReference>
<dbReference type="Gene3D" id="3.20.20.80">
    <property type="entry name" value="Glycosidases"/>
    <property type="match status" value="1"/>
</dbReference>
<evidence type="ECO:0000256" key="5">
    <source>
        <dbReference type="ARBA" id="ARBA00023316"/>
    </source>
</evidence>
<keyword evidence="9" id="KW-1133">Transmembrane helix</keyword>
<keyword evidence="9" id="KW-0472">Membrane</keyword>
<dbReference type="GO" id="GO:0071555">
    <property type="term" value="P:cell wall organization"/>
    <property type="evidence" value="ECO:0007669"/>
    <property type="project" value="UniProtKB-KW"/>
</dbReference>
<evidence type="ECO:0000256" key="7">
    <source>
        <dbReference type="ARBA" id="ARBA00038929"/>
    </source>
</evidence>
<dbReference type="InterPro" id="IPR050386">
    <property type="entry name" value="Glycosyl_hydrolase_5"/>
</dbReference>
<dbReference type="OMA" id="ASANDWP"/>
<keyword evidence="11" id="KW-1185">Reference proteome</keyword>
<feature type="transmembrane region" description="Helical" evidence="9">
    <location>
        <begin position="84"/>
        <end position="110"/>
    </location>
</feature>
<proteinExistence type="inferred from homology"/>
<keyword evidence="5" id="KW-0961">Cell wall biogenesis/degradation</keyword>
<comment type="similarity">
    <text evidence="1">Belongs to the glycosyl hydrolase 5 (cellulase A) family.</text>
</comment>
<evidence type="ECO:0000256" key="8">
    <source>
        <dbReference type="SAM" id="MobiDB-lite"/>
    </source>
</evidence>
<gene>
    <name evidence="10" type="primary">exgD_1</name>
    <name evidence="10" type="ORF">A0H81_08139</name>
</gene>
<dbReference type="Proteomes" id="UP000092993">
    <property type="component" value="Unassembled WGS sequence"/>
</dbReference>
<evidence type="ECO:0000256" key="6">
    <source>
        <dbReference type="ARBA" id="ARBA00036824"/>
    </source>
</evidence>
<dbReference type="SUPFAM" id="SSF51445">
    <property type="entry name" value="(Trans)glycosidases"/>
    <property type="match status" value="1"/>
</dbReference>
<sequence>MSMLPAARSSTSDDASSRAVDIDLDDTGIFIPAEPSFFSTLSPSVPNTSADDRSQIPLEDSEKVEQPASSPFADNPGKPTRRRLAVMLLGGTIALIVVVLAVILPVYFIIIKKHATGGQSASSGSASNTASPTAAITGGDGSVITTADGVTFTYSNSFGGSWIDDPTDPYNNGAHAQSWTPALNETWDYSTDQIHGVNLGGWLVLEPFIVPALFEKYQNSTPSPALPGGAVVDEWSLSVAMLNDTSEGGGIQQIEEHYKTFITEQDFAQMVGAGINWIRLPVPYWAIETWPGEPFLERTAWTYVLLALKWARKYGLPATSVPSTS</sequence>
<evidence type="ECO:0000256" key="9">
    <source>
        <dbReference type="SAM" id="Phobius"/>
    </source>
</evidence>
<evidence type="ECO:0000313" key="11">
    <source>
        <dbReference type="Proteomes" id="UP000092993"/>
    </source>
</evidence>
<comment type="caution">
    <text evidence="10">The sequence shown here is derived from an EMBL/GenBank/DDBJ whole genome shotgun (WGS) entry which is preliminary data.</text>
</comment>
<accession>A0A1C7M4X1</accession>
<reference evidence="10 11" key="1">
    <citation type="submission" date="2016-03" db="EMBL/GenBank/DDBJ databases">
        <title>Whole genome sequencing of Grifola frondosa 9006-11.</title>
        <authorList>
            <person name="Min B."/>
            <person name="Park H."/>
            <person name="Kim J.-G."/>
            <person name="Cho H."/>
            <person name="Oh Y.-L."/>
            <person name="Kong W.-S."/>
            <person name="Choi I.-G."/>
        </authorList>
    </citation>
    <scope>NUCLEOTIDE SEQUENCE [LARGE SCALE GENOMIC DNA]</scope>
    <source>
        <strain evidence="10 11">9006-11</strain>
    </source>
</reference>
<evidence type="ECO:0000256" key="3">
    <source>
        <dbReference type="ARBA" id="ARBA00023180"/>
    </source>
</evidence>
<dbReference type="OrthoDB" id="62120at2759"/>
<evidence type="ECO:0000256" key="4">
    <source>
        <dbReference type="ARBA" id="ARBA00023295"/>
    </source>
</evidence>
<keyword evidence="9" id="KW-0812">Transmembrane</keyword>
<dbReference type="EMBL" id="LUGG01000010">
    <property type="protein sequence ID" value="OBZ71970.1"/>
    <property type="molecule type" value="Genomic_DNA"/>
</dbReference>
<name>A0A1C7M4X1_GRIFR</name>
<keyword evidence="3" id="KW-0325">Glycoprotein</keyword>
<dbReference type="GO" id="GO:0005576">
    <property type="term" value="C:extracellular region"/>
    <property type="evidence" value="ECO:0007669"/>
    <property type="project" value="TreeGrafter"/>
</dbReference>
<dbReference type="PANTHER" id="PTHR31297">
    <property type="entry name" value="GLUCAN ENDO-1,6-BETA-GLUCOSIDASE B"/>
    <property type="match status" value="1"/>
</dbReference>